<dbReference type="FunFam" id="3.40.50.2300:FF:000002">
    <property type="entry name" value="DNA-binding response regulator PhoP"/>
    <property type="match status" value="1"/>
</dbReference>
<feature type="domain" description="Response regulatory" evidence="8">
    <location>
        <begin position="2"/>
        <end position="116"/>
    </location>
</feature>
<feature type="DNA-binding region" description="OmpR/PhoB-type" evidence="7">
    <location>
        <begin position="125"/>
        <end position="223"/>
    </location>
</feature>
<feature type="domain" description="OmpR/PhoB-type" evidence="9">
    <location>
        <begin position="125"/>
        <end position="223"/>
    </location>
</feature>
<evidence type="ECO:0000256" key="5">
    <source>
        <dbReference type="ARBA" id="ARBA00023163"/>
    </source>
</evidence>
<dbReference type="Gene3D" id="6.10.250.690">
    <property type="match status" value="1"/>
</dbReference>
<dbReference type="Proteomes" id="UP000321807">
    <property type="component" value="Chromosome"/>
</dbReference>
<dbReference type="Gene3D" id="1.10.10.10">
    <property type="entry name" value="Winged helix-like DNA-binding domain superfamily/Winged helix DNA-binding domain"/>
    <property type="match status" value="1"/>
</dbReference>
<name>A0A5B9DZ18_9GAMM</name>
<keyword evidence="4 7" id="KW-0238">DNA-binding</keyword>
<dbReference type="InterPro" id="IPR001867">
    <property type="entry name" value="OmpR/PhoB-type_DNA-bd"/>
</dbReference>
<dbReference type="AlphaFoldDB" id="A0A5B9DZ18"/>
<feature type="modified residue" description="4-aspartylphosphate" evidence="6">
    <location>
        <position position="51"/>
    </location>
</feature>
<dbReference type="GO" id="GO:0000156">
    <property type="term" value="F:phosphorelay response regulator activity"/>
    <property type="evidence" value="ECO:0007669"/>
    <property type="project" value="TreeGrafter"/>
</dbReference>
<dbReference type="GO" id="GO:0006355">
    <property type="term" value="P:regulation of DNA-templated transcription"/>
    <property type="evidence" value="ECO:0007669"/>
    <property type="project" value="InterPro"/>
</dbReference>
<dbReference type="GO" id="GO:0032993">
    <property type="term" value="C:protein-DNA complex"/>
    <property type="evidence" value="ECO:0007669"/>
    <property type="project" value="TreeGrafter"/>
</dbReference>
<evidence type="ECO:0000259" key="9">
    <source>
        <dbReference type="PROSITE" id="PS51755"/>
    </source>
</evidence>
<evidence type="ECO:0000256" key="2">
    <source>
        <dbReference type="ARBA" id="ARBA00023012"/>
    </source>
</evidence>
<keyword evidence="1 6" id="KW-0597">Phosphoprotein</keyword>
<evidence type="ECO:0000256" key="7">
    <source>
        <dbReference type="PROSITE-ProRule" id="PRU01091"/>
    </source>
</evidence>
<sequence length="225" mass="25341">MRVLIVEDNQSTATHIMTELRQHAVAIEHADDGHQGLDLALHQPYDLLIVDRMLPGLDGLSLVRELRARDAQVPVLILSALAEVQSRVDGLEAGADDYLAKPFAMTELHARIMALARRPRLAAAPTQLALGNLTLDRISREVCRGGRTIELQPREFRLLDYLMSQAGRVVTRSMLLEHVWKFDFDPQTSVVETHISRLRSKIDRGFEDELLHTVRNVGYILRAAD</sequence>
<dbReference type="InterPro" id="IPR001789">
    <property type="entry name" value="Sig_transdc_resp-reg_receiver"/>
</dbReference>
<organism evidence="10 11">
    <name type="scientific">Rhodanobacter glycinis</name>
    <dbReference type="NCBI Taxonomy" id="582702"/>
    <lineage>
        <taxon>Bacteria</taxon>
        <taxon>Pseudomonadati</taxon>
        <taxon>Pseudomonadota</taxon>
        <taxon>Gammaproteobacteria</taxon>
        <taxon>Lysobacterales</taxon>
        <taxon>Rhodanobacteraceae</taxon>
        <taxon>Rhodanobacter</taxon>
    </lineage>
</organism>
<evidence type="ECO:0000256" key="3">
    <source>
        <dbReference type="ARBA" id="ARBA00023015"/>
    </source>
</evidence>
<evidence type="ECO:0000256" key="6">
    <source>
        <dbReference type="PROSITE-ProRule" id="PRU00169"/>
    </source>
</evidence>
<reference evidence="10 11" key="1">
    <citation type="submission" date="2019-08" db="EMBL/GenBank/DDBJ databases">
        <title>Complete genome sequence of Rhodanobacter glycinis strain T01E-68 isolated from tomato root.</title>
        <authorList>
            <person name="Weon H.-Y."/>
            <person name="Lee S.A."/>
        </authorList>
    </citation>
    <scope>NUCLEOTIDE SEQUENCE [LARGE SCALE GENOMIC DNA]</scope>
    <source>
        <strain evidence="10 11">T01E-68</strain>
    </source>
</reference>
<dbReference type="SMART" id="SM00862">
    <property type="entry name" value="Trans_reg_C"/>
    <property type="match status" value="1"/>
</dbReference>
<dbReference type="Pfam" id="PF00486">
    <property type="entry name" value="Trans_reg_C"/>
    <property type="match status" value="1"/>
</dbReference>
<dbReference type="InterPro" id="IPR011006">
    <property type="entry name" value="CheY-like_superfamily"/>
</dbReference>
<dbReference type="InterPro" id="IPR039420">
    <property type="entry name" value="WalR-like"/>
</dbReference>
<keyword evidence="3" id="KW-0805">Transcription regulation</keyword>
<dbReference type="GO" id="GO:0005829">
    <property type="term" value="C:cytosol"/>
    <property type="evidence" value="ECO:0007669"/>
    <property type="project" value="TreeGrafter"/>
</dbReference>
<evidence type="ECO:0000313" key="10">
    <source>
        <dbReference type="EMBL" id="QEE24839.1"/>
    </source>
</evidence>
<dbReference type="InterPro" id="IPR036388">
    <property type="entry name" value="WH-like_DNA-bd_sf"/>
</dbReference>
<evidence type="ECO:0000256" key="4">
    <source>
        <dbReference type="ARBA" id="ARBA00023125"/>
    </source>
</evidence>
<dbReference type="PROSITE" id="PS50110">
    <property type="entry name" value="RESPONSE_REGULATORY"/>
    <property type="match status" value="1"/>
</dbReference>
<dbReference type="EMBL" id="CP042807">
    <property type="protein sequence ID" value="QEE24839.1"/>
    <property type="molecule type" value="Genomic_DNA"/>
</dbReference>
<gene>
    <name evidence="10" type="ORF">CS053_10255</name>
</gene>
<protein>
    <submittedName>
        <fullName evidence="10">Response regulator transcription factor</fullName>
    </submittedName>
</protein>
<dbReference type="FunFam" id="1.10.10.10:FF:000005">
    <property type="entry name" value="Two-component system response regulator"/>
    <property type="match status" value="1"/>
</dbReference>
<dbReference type="Pfam" id="PF00072">
    <property type="entry name" value="Response_reg"/>
    <property type="match status" value="1"/>
</dbReference>
<dbReference type="GO" id="GO:0000976">
    <property type="term" value="F:transcription cis-regulatory region binding"/>
    <property type="evidence" value="ECO:0007669"/>
    <property type="project" value="TreeGrafter"/>
</dbReference>
<accession>A0A5B9DZ18</accession>
<dbReference type="SMART" id="SM00448">
    <property type="entry name" value="REC"/>
    <property type="match status" value="1"/>
</dbReference>
<evidence type="ECO:0000259" key="8">
    <source>
        <dbReference type="PROSITE" id="PS50110"/>
    </source>
</evidence>
<dbReference type="PANTHER" id="PTHR48111">
    <property type="entry name" value="REGULATOR OF RPOS"/>
    <property type="match status" value="1"/>
</dbReference>
<keyword evidence="2" id="KW-0902">Two-component regulatory system</keyword>
<dbReference type="KEGG" id="rgl:CS053_10255"/>
<evidence type="ECO:0000313" key="11">
    <source>
        <dbReference type="Proteomes" id="UP000321807"/>
    </source>
</evidence>
<keyword evidence="5" id="KW-0804">Transcription</keyword>
<dbReference type="CDD" id="cd00383">
    <property type="entry name" value="trans_reg_C"/>
    <property type="match status" value="1"/>
</dbReference>
<dbReference type="PROSITE" id="PS51755">
    <property type="entry name" value="OMPR_PHOB"/>
    <property type="match status" value="1"/>
</dbReference>
<proteinExistence type="predicted"/>
<dbReference type="SUPFAM" id="SSF52172">
    <property type="entry name" value="CheY-like"/>
    <property type="match status" value="1"/>
</dbReference>
<evidence type="ECO:0000256" key="1">
    <source>
        <dbReference type="ARBA" id="ARBA00022553"/>
    </source>
</evidence>
<dbReference type="RefSeq" id="WP_008214357.1">
    <property type="nucleotide sequence ID" value="NZ_CP042807.1"/>
</dbReference>
<dbReference type="PANTHER" id="PTHR48111:SF76">
    <property type="entry name" value="TWO-COMPONENT RESPONSE REGULATOR"/>
    <property type="match status" value="1"/>
</dbReference>
<dbReference type="Gene3D" id="3.40.50.2300">
    <property type="match status" value="1"/>
</dbReference>